<evidence type="ECO:0000256" key="3">
    <source>
        <dbReference type="ARBA" id="ARBA00022989"/>
    </source>
</evidence>
<comment type="subcellular location">
    <subcellularLocation>
        <location evidence="1">Membrane</location>
        <topology evidence="1">Multi-pass membrane protein</topology>
    </subcellularLocation>
</comment>
<gene>
    <name evidence="6" type="primary">Acey_s0025.g1158</name>
    <name evidence="6" type="ORF">Y032_0025g1158</name>
</gene>
<evidence type="ECO:0000313" key="7">
    <source>
        <dbReference type="Proteomes" id="UP000024635"/>
    </source>
</evidence>
<dbReference type="InterPro" id="IPR051119">
    <property type="entry name" value="Nematode_SR-like"/>
</dbReference>
<keyword evidence="3 5" id="KW-1133">Transmembrane helix</keyword>
<dbReference type="SUPFAM" id="SSF81321">
    <property type="entry name" value="Family A G protein-coupled receptor-like"/>
    <property type="match status" value="1"/>
</dbReference>
<keyword evidence="2 5" id="KW-0812">Transmembrane</keyword>
<dbReference type="Pfam" id="PF10323">
    <property type="entry name" value="7TM_GPCR_Srv"/>
    <property type="match status" value="1"/>
</dbReference>
<feature type="transmembrane region" description="Helical" evidence="5">
    <location>
        <begin position="182"/>
        <end position="202"/>
    </location>
</feature>
<reference evidence="7" key="1">
    <citation type="journal article" date="2015" name="Nat. Genet.">
        <title>The genome and transcriptome of the zoonotic hookworm Ancylostoma ceylanicum identify infection-specific gene families.</title>
        <authorList>
            <person name="Schwarz E.M."/>
            <person name="Hu Y."/>
            <person name="Antoshechkin I."/>
            <person name="Miller M.M."/>
            <person name="Sternberg P.W."/>
            <person name="Aroian R.V."/>
        </authorList>
    </citation>
    <scope>NUCLEOTIDE SEQUENCE</scope>
    <source>
        <strain evidence="7">HY135</strain>
    </source>
</reference>
<feature type="transmembrane region" description="Helical" evidence="5">
    <location>
        <begin position="12"/>
        <end position="32"/>
    </location>
</feature>
<dbReference type="PANTHER" id="PTHR31627:SF42">
    <property type="entry name" value="G_PROTEIN_RECEP_F1_2 DOMAIN-CONTAINING PROTEIN-RELATED"/>
    <property type="match status" value="1"/>
</dbReference>
<name>A0A016UWG6_9BILA</name>
<dbReference type="OrthoDB" id="5873371at2759"/>
<comment type="caution">
    <text evidence="6">The sequence shown here is derived from an EMBL/GenBank/DDBJ whole genome shotgun (WGS) entry which is preliminary data.</text>
</comment>
<evidence type="ECO:0000256" key="1">
    <source>
        <dbReference type="ARBA" id="ARBA00004141"/>
    </source>
</evidence>
<organism evidence="6 7">
    <name type="scientific">Ancylostoma ceylanicum</name>
    <dbReference type="NCBI Taxonomy" id="53326"/>
    <lineage>
        <taxon>Eukaryota</taxon>
        <taxon>Metazoa</taxon>
        <taxon>Ecdysozoa</taxon>
        <taxon>Nematoda</taxon>
        <taxon>Chromadorea</taxon>
        <taxon>Rhabditida</taxon>
        <taxon>Rhabditina</taxon>
        <taxon>Rhabditomorpha</taxon>
        <taxon>Strongyloidea</taxon>
        <taxon>Ancylostomatidae</taxon>
        <taxon>Ancylostomatinae</taxon>
        <taxon>Ancylostoma</taxon>
    </lineage>
</organism>
<dbReference type="Gene3D" id="1.20.1070.10">
    <property type="entry name" value="Rhodopsin 7-helix transmembrane proteins"/>
    <property type="match status" value="1"/>
</dbReference>
<sequence>MEESFWWTLFDVQFVIAILTFIYYSWILLLMYRSTSPVFRSAFYRICMVTEPPHSIGLSLAFRSLHRHPPRAVMARSPADDVDDGILMFEDVLRTSRRHRIHVEPLRSCFFDVQSIVVIEWIRADRRLGFGPDYEVFTRIMYTFTFSHFFIHIFGCFLMTLNRYMAVCHPLSYKKYWRTRAVNIMLFVEIFLSIVVHTHLFLVELGYQCQNNKWVYIGRLEPIPVSEFRYLVKHVAFSIIRVLT</sequence>
<evidence type="ECO:0000313" key="6">
    <source>
        <dbReference type="EMBL" id="EYC19077.1"/>
    </source>
</evidence>
<dbReference type="AlphaFoldDB" id="A0A016UWG6"/>
<dbReference type="InterPro" id="IPR019426">
    <property type="entry name" value="7TM_GPCR_serpentine_rcpt_Srv"/>
</dbReference>
<accession>A0A016UWG6</accession>
<evidence type="ECO:0008006" key="8">
    <source>
        <dbReference type="Google" id="ProtNLM"/>
    </source>
</evidence>
<dbReference type="EMBL" id="JARK01001361">
    <property type="protein sequence ID" value="EYC19077.1"/>
    <property type="molecule type" value="Genomic_DNA"/>
</dbReference>
<evidence type="ECO:0000256" key="5">
    <source>
        <dbReference type="SAM" id="Phobius"/>
    </source>
</evidence>
<proteinExistence type="predicted"/>
<protein>
    <recommendedName>
        <fullName evidence="8">Serpentine receptor class gamma</fullName>
    </recommendedName>
</protein>
<keyword evidence="7" id="KW-1185">Reference proteome</keyword>
<dbReference type="PANTHER" id="PTHR31627">
    <property type="entry name" value="SERPENTINE RECEPTOR CLASS GAMMA-RELATED"/>
    <property type="match status" value="1"/>
</dbReference>
<dbReference type="GO" id="GO:0016020">
    <property type="term" value="C:membrane"/>
    <property type="evidence" value="ECO:0007669"/>
    <property type="project" value="UniProtKB-SubCell"/>
</dbReference>
<evidence type="ECO:0000256" key="2">
    <source>
        <dbReference type="ARBA" id="ARBA00022692"/>
    </source>
</evidence>
<feature type="transmembrane region" description="Helical" evidence="5">
    <location>
        <begin position="136"/>
        <end position="161"/>
    </location>
</feature>
<keyword evidence="4 5" id="KW-0472">Membrane</keyword>
<evidence type="ECO:0000256" key="4">
    <source>
        <dbReference type="ARBA" id="ARBA00023136"/>
    </source>
</evidence>
<dbReference type="Proteomes" id="UP000024635">
    <property type="component" value="Unassembled WGS sequence"/>
</dbReference>